<proteinExistence type="predicted"/>
<evidence type="ECO:0000313" key="3">
    <source>
        <dbReference type="Proteomes" id="UP000199339"/>
    </source>
</evidence>
<evidence type="ECO:0000313" key="2">
    <source>
        <dbReference type="EMBL" id="SFM38459.1"/>
    </source>
</evidence>
<feature type="domain" description="DUF6316" evidence="1">
    <location>
        <begin position="4"/>
        <end position="54"/>
    </location>
</feature>
<sequence length="63" mass="7651">MDVRKGEQERNWFRSKRFEMINGQWYFQTREGTMEGPFDSMKEAEMELLLYLRHADDALFQGV</sequence>
<dbReference type="InterPro" id="IPR045630">
    <property type="entry name" value="DUF6316"/>
</dbReference>
<keyword evidence="3" id="KW-1185">Reference proteome</keyword>
<name>A0A1I4QEG8_9GAMM</name>
<gene>
    <name evidence="2" type="ORF">SAMN04487961_0084</name>
</gene>
<dbReference type="AlphaFoldDB" id="A0A1I4QEG8"/>
<accession>A0A1I4QEG8</accession>
<dbReference type="Proteomes" id="UP000199339">
    <property type="component" value="Unassembled WGS sequence"/>
</dbReference>
<organism evidence="2 3">
    <name type="scientific">Marinobacter pelagius</name>
    <dbReference type="NCBI Taxonomy" id="379482"/>
    <lineage>
        <taxon>Bacteria</taxon>
        <taxon>Pseudomonadati</taxon>
        <taxon>Pseudomonadota</taxon>
        <taxon>Gammaproteobacteria</taxon>
        <taxon>Pseudomonadales</taxon>
        <taxon>Marinobacteraceae</taxon>
        <taxon>Marinobacter</taxon>
    </lineage>
</organism>
<reference evidence="3" key="1">
    <citation type="submission" date="2016-10" db="EMBL/GenBank/DDBJ databases">
        <authorList>
            <person name="Varghese N."/>
            <person name="Submissions S."/>
        </authorList>
    </citation>
    <scope>NUCLEOTIDE SEQUENCE [LARGE SCALE GENOMIC DNA]</scope>
    <source>
        <strain evidence="3">CGMCC 1.6775</strain>
    </source>
</reference>
<protein>
    <recommendedName>
        <fullName evidence="1">DUF6316 domain-containing protein</fullName>
    </recommendedName>
</protein>
<dbReference type="Pfam" id="PF19837">
    <property type="entry name" value="DUF6316"/>
    <property type="match status" value="1"/>
</dbReference>
<dbReference type="RefSeq" id="WP_091997393.1">
    <property type="nucleotide sequence ID" value="NZ_FOUR01000001.1"/>
</dbReference>
<dbReference type="OrthoDB" id="6199386at2"/>
<dbReference type="EMBL" id="FOUR01000001">
    <property type="protein sequence ID" value="SFM38459.1"/>
    <property type="molecule type" value="Genomic_DNA"/>
</dbReference>
<evidence type="ECO:0000259" key="1">
    <source>
        <dbReference type="Pfam" id="PF19837"/>
    </source>
</evidence>